<dbReference type="KEGG" id="cten:18248394"/>
<dbReference type="Proteomes" id="UP000000707">
    <property type="component" value="Unassembled WGS sequence"/>
</dbReference>
<sequence length="321" mass="35864">MAAGYKTPWNIATQRLQLTSNHLTAPVNSRSLSYSTVDSGSKYSVDYKKYLTDTNGNVKSFMHDVPLDLDTRNGTATMVVEIPRWSYAKFEINTKLEGNPITQDIKKGNVRFVKNLFPFHGYVHNYGALPQTWEDATNSNGSLGLYGDNDPLDVVEIGSQVLDTGAIERVKVLGSLALIDDGELDWKVVVVRTADQLASQLHDIADVQTICPGLLEATREWFRNYKIPDGKPANQFAFNGEFKNREETIRLVQENHEAWDKLVHGHIKADAAKLPNIANTSVSGSLKYQEAYDHKTLSLNPSTPDMPLPEHVDRMYYCGSS</sequence>
<proteinExistence type="inferred from homology"/>
<comment type="cofactor">
    <cofactor evidence="1">
        <name>Mg(2+)</name>
        <dbReference type="ChEBI" id="CHEBI:18420"/>
    </cofactor>
</comment>
<dbReference type="GO" id="GO:0005737">
    <property type="term" value="C:cytoplasm"/>
    <property type="evidence" value="ECO:0007669"/>
    <property type="project" value="InterPro"/>
</dbReference>
<organism evidence="9">
    <name type="scientific">Candida tenuis (strain ATCC 10573 / BCRC 21748 / CBS 615 / JCM 9827 / NBRC 10315 / NRRL Y-1498 / VKM Y-70)</name>
    <name type="common">Yeast</name>
    <name type="synonym">Yamadazyma tenuis</name>
    <dbReference type="NCBI Taxonomy" id="590646"/>
    <lineage>
        <taxon>Eukaryota</taxon>
        <taxon>Fungi</taxon>
        <taxon>Dikarya</taxon>
        <taxon>Ascomycota</taxon>
        <taxon>Saccharomycotina</taxon>
        <taxon>Pichiomycetes</taxon>
        <taxon>Debaryomycetaceae</taxon>
        <taxon>Yamadazyma</taxon>
    </lineage>
</organism>
<dbReference type="Pfam" id="PF00719">
    <property type="entry name" value="Pyrophosphatase"/>
    <property type="match status" value="1"/>
</dbReference>
<keyword evidence="4" id="KW-0479">Metal-binding</keyword>
<evidence type="ECO:0000313" key="9">
    <source>
        <dbReference type="Proteomes" id="UP000000707"/>
    </source>
</evidence>
<dbReference type="HOGENOM" id="CLU_040684_0_2_1"/>
<name>G3BET0_CANTC</name>
<dbReference type="GO" id="GO:0006796">
    <property type="term" value="P:phosphate-containing compound metabolic process"/>
    <property type="evidence" value="ECO:0007669"/>
    <property type="project" value="InterPro"/>
</dbReference>
<dbReference type="InterPro" id="IPR036649">
    <property type="entry name" value="Pyrophosphatase_sf"/>
</dbReference>
<dbReference type="GO" id="GO:0000287">
    <property type="term" value="F:magnesium ion binding"/>
    <property type="evidence" value="ECO:0007669"/>
    <property type="project" value="InterPro"/>
</dbReference>
<dbReference type="AlphaFoldDB" id="G3BET0"/>
<evidence type="ECO:0000256" key="7">
    <source>
        <dbReference type="ARBA" id="ARBA00032535"/>
    </source>
</evidence>
<evidence type="ECO:0000256" key="2">
    <source>
        <dbReference type="ARBA" id="ARBA00006220"/>
    </source>
</evidence>
<dbReference type="FunFam" id="3.90.80.10:FF:000007">
    <property type="entry name" value="Inorganic pyrophosphatase, mitochondrial"/>
    <property type="match status" value="1"/>
</dbReference>
<evidence type="ECO:0000256" key="4">
    <source>
        <dbReference type="ARBA" id="ARBA00022723"/>
    </source>
</evidence>
<dbReference type="GO" id="GO:0004427">
    <property type="term" value="F:inorganic diphosphate phosphatase activity"/>
    <property type="evidence" value="ECO:0007669"/>
    <property type="project" value="UniProtKB-EC"/>
</dbReference>
<protein>
    <recommendedName>
        <fullName evidence="3">inorganic diphosphatase</fullName>
        <ecNumber evidence="3">3.6.1.1</ecNumber>
    </recommendedName>
    <alternativeName>
        <fullName evidence="7">Pyrophosphate phospho-hydrolase</fullName>
    </alternativeName>
</protein>
<keyword evidence="9" id="KW-1185">Reference proteome</keyword>
<comment type="similarity">
    <text evidence="2">Belongs to the PPase family.</text>
</comment>
<reference evidence="8 9" key="1">
    <citation type="journal article" date="2011" name="Proc. Natl. Acad. Sci. U.S.A.">
        <title>Comparative genomics of xylose-fermenting fungi for enhanced biofuel production.</title>
        <authorList>
            <person name="Wohlbach D.J."/>
            <person name="Kuo A."/>
            <person name="Sato T.K."/>
            <person name="Potts K.M."/>
            <person name="Salamov A.A."/>
            <person name="LaButti K.M."/>
            <person name="Sun H."/>
            <person name="Clum A."/>
            <person name="Pangilinan J.L."/>
            <person name="Lindquist E.A."/>
            <person name="Lucas S."/>
            <person name="Lapidus A."/>
            <person name="Jin M."/>
            <person name="Gunawan C."/>
            <person name="Balan V."/>
            <person name="Dale B.E."/>
            <person name="Jeffries T.W."/>
            <person name="Zinkel R."/>
            <person name="Barry K.W."/>
            <person name="Grigoriev I.V."/>
            <person name="Gasch A.P."/>
        </authorList>
    </citation>
    <scope>NUCLEOTIDE SEQUENCE [LARGE SCALE GENOMIC DNA]</scope>
    <source>
        <strain evidence="9">ATCC 10573 / BCRC 21748 / CBS 615 / JCM 9827 / NBRC 10315 / NRRL Y-1498 / VKM Y-70</strain>
    </source>
</reference>
<evidence type="ECO:0000256" key="6">
    <source>
        <dbReference type="ARBA" id="ARBA00022842"/>
    </source>
</evidence>
<dbReference type="STRING" id="590646.G3BET0"/>
<dbReference type="EMBL" id="GL996528">
    <property type="protein sequence ID" value="EGV60585.1"/>
    <property type="molecule type" value="Genomic_DNA"/>
</dbReference>
<gene>
    <name evidence="8" type="ORF">CANTEDRAFT_116664</name>
</gene>
<keyword evidence="6" id="KW-0460">Magnesium</keyword>
<dbReference type="eggNOG" id="KOG1626">
    <property type="taxonomic scope" value="Eukaryota"/>
</dbReference>
<dbReference type="OrthoDB" id="1608002at2759"/>
<dbReference type="Gene3D" id="3.90.80.10">
    <property type="entry name" value="Inorganic pyrophosphatase"/>
    <property type="match status" value="1"/>
</dbReference>
<dbReference type="SUPFAM" id="SSF50324">
    <property type="entry name" value="Inorganic pyrophosphatase"/>
    <property type="match status" value="1"/>
</dbReference>
<evidence type="ECO:0000256" key="1">
    <source>
        <dbReference type="ARBA" id="ARBA00001946"/>
    </source>
</evidence>
<evidence type="ECO:0000256" key="3">
    <source>
        <dbReference type="ARBA" id="ARBA00012146"/>
    </source>
</evidence>
<keyword evidence="5" id="KW-0378">Hydrolase</keyword>
<dbReference type="GeneID" id="18248394"/>
<accession>G3BET0</accession>
<dbReference type="CDD" id="cd00412">
    <property type="entry name" value="pyrophosphatase"/>
    <property type="match status" value="1"/>
</dbReference>
<evidence type="ECO:0000313" key="8">
    <source>
        <dbReference type="EMBL" id="EGV60585.1"/>
    </source>
</evidence>
<dbReference type="EC" id="3.6.1.1" evidence="3"/>
<dbReference type="InterPro" id="IPR008162">
    <property type="entry name" value="Pyrophosphatase"/>
</dbReference>
<dbReference type="PANTHER" id="PTHR10286">
    <property type="entry name" value="INORGANIC PYROPHOSPHATASE"/>
    <property type="match status" value="1"/>
</dbReference>
<evidence type="ECO:0000256" key="5">
    <source>
        <dbReference type="ARBA" id="ARBA00022801"/>
    </source>
</evidence>
<dbReference type="PROSITE" id="PS00387">
    <property type="entry name" value="PPASE"/>
    <property type="match status" value="1"/>
</dbReference>